<dbReference type="RefSeq" id="WP_004159276.1">
    <property type="nucleotide sequence ID" value="NZ_BAYW01000011.1"/>
</dbReference>
<organism evidence="10 11">
    <name type="scientific">Erwinia amylovora NBRC 12687 = CFBP 1232</name>
    <dbReference type="NCBI Taxonomy" id="1219359"/>
    <lineage>
        <taxon>Bacteria</taxon>
        <taxon>Pseudomonadati</taxon>
        <taxon>Pseudomonadota</taxon>
        <taxon>Gammaproteobacteria</taxon>
        <taxon>Enterobacterales</taxon>
        <taxon>Erwiniaceae</taxon>
        <taxon>Erwinia</taxon>
    </lineage>
</organism>
<evidence type="ECO:0000256" key="2">
    <source>
        <dbReference type="ARBA" id="ARBA00011255"/>
    </source>
</evidence>
<keyword evidence="10" id="KW-0282">Flagellum</keyword>
<evidence type="ECO:0000259" key="8">
    <source>
        <dbReference type="Pfam" id="PF02465"/>
    </source>
</evidence>
<keyword evidence="10" id="KW-0966">Cell projection</keyword>
<dbReference type="GO" id="GO:0005576">
    <property type="term" value="C:extracellular region"/>
    <property type="evidence" value="ECO:0007669"/>
    <property type="project" value="UniProtKB-SubCell"/>
</dbReference>
<evidence type="ECO:0000256" key="1">
    <source>
        <dbReference type="ARBA" id="ARBA00009764"/>
    </source>
</evidence>
<evidence type="ECO:0000259" key="9">
    <source>
        <dbReference type="Pfam" id="PF07195"/>
    </source>
</evidence>
<evidence type="ECO:0000256" key="7">
    <source>
        <dbReference type="RuleBase" id="RU362066"/>
    </source>
</evidence>
<dbReference type="GO" id="GO:0009424">
    <property type="term" value="C:bacterial-type flagellum hook"/>
    <property type="evidence" value="ECO:0007669"/>
    <property type="project" value="UniProtKB-UniRule"/>
</dbReference>
<name>A0A831A3S0_ERWAM</name>
<evidence type="ECO:0000256" key="4">
    <source>
        <dbReference type="ARBA" id="ARBA00023054"/>
    </source>
</evidence>
<feature type="domain" description="Flagellar hook-associated protein 2 C-terminal" evidence="9">
    <location>
        <begin position="227"/>
        <end position="477"/>
    </location>
</feature>
<dbReference type="InterPro" id="IPR010810">
    <property type="entry name" value="Flagellin_hook_IN_motif"/>
</dbReference>
<reference evidence="10 11" key="2">
    <citation type="submission" date="2013-04" db="EMBL/GenBank/DDBJ databases">
        <title>Comparative genomics of 12 strains of Erwinia amylovora identifies a pan-genome with a large conserved core and provides insights into host specificity.</title>
        <authorList>
            <person name="Mann R.A."/>
            <person name="Smits T.H.M."/>
            <person name="Buehlmann A."/>
            <person name="Blom J."/>
            <person name="Goesmann A."/>
            <person name="Frey J.E."/>
            <person name="Plummer K.M."/>
            <person name="Beer S.V."/>
            <person name="Luck J."/>
            <person name="Duffy B."/>
            <person name="Rodoni B."/>
        </authorList>
    </citation>
    <scope>NUCLEOTIDE SEQUENCE [LARGE SCALE GENOMIC DNA]</scope>
    <source>
        <strain evidence="11">CFBP 1232</strain>
    </source>
</reference>
<dbReference type="Pfam" id="PF07195">
    <property type="entry name" value="FliD_C"/>
    <property type="match status" value="1"/>
</dbReference>
<protein>
    <recommendedName>
        <fullName evidence="3 7">Flagellar hook-associated protein 2</fullName>
        <shortName evidence="7">HAP2</shortName>
    </recommendedName>
    <alternativeName>
        <fullName evidence="7">Flagellar cap protein</fullName>
    </alternativeName>
</protein>
<keyword evidence="7" id="KW-0964">Secreted</keyword>
<dbReference type="GeneID" id="97606854"/>
<comment type="similarity">
    <text evidence="1 7">Belongs to the FliD family.</text>
</comment>
<dbReference type="InterPro" id="IPR003481">
    <property type="entry name" value="FliD_N"/>
</dbReference>
<dbReference type="AlphaFoldDB" id="A0A831A3S0"/>
<reference evidence="10 11" key="1">
    <citation type="submission" date="2012-11" db="EMBL/GenBank/DDBJ databases">
        <authorList>
            <person name="Linke B."/>
        </authorList>
    </citation>
    <scope>NUCLEOTIDE SEQUENCE [LARGE SCALE GENOMIC DNA]</scope>
    <source>
        <strain evidence="11">CFBP 1232</strain>
    </source>
</reference>
<evidence type="ECO:0000256" key="5">
    <source>
        <dbReference type="ARBA" id="ARBA00023143"/>
    </source>
</evidence>
<feature type="domain" description="Flagellar hook-associated protein 2 N-terminal" evidence="8">
    <location>
        <begin position="15"/>
        <end position="106"/>
    </location>
</feature>
<dbReference type="GO" id="GO:0007155">
    <property type="term" value="P:cell adhesion"/>
    <property type="evidence" value="ECO:0007669"/>
    <property type="project" value="InterPro"/>
</dbReference>
<dbReference type="InterPro" id="IPR010809">
    <property type="entry name" value="FliD_C"/>
</dbReference>
<keyword evidence="10" id="KW-0969">Cilium</keyword>
<comment type="subcellular location">
    <subcellularLocation>
        <location evidence="7">Secreted</location>
    </subcellularLocation>
    <subcellularLocation>
        <location evidence="7">Bacterial flagellum</location>
    </subcellularLocation>
</comment>
<keyword evidence="4" id="KW-0175">Coiled coil</keyword>
<evidence type="ECO:0000256" key="6">
    <source>
        <dbReference type="ARBA" id="ARBA00025175"/>
    </source>
</evidence>
<dbReference type="Proteomes" id="UP000013111">
    <property type="component" value="Unassembled WGS sequence"/>
</dbReference>
<keyword evidence="5 7" id="KW-0975">Bacterial flagellum</keyword>
<dbReference type="PANTHER" id="PTHR30288">
    <property type="entry name" value="FLAGELLAR CAP/ASSEMBLY PROTEIN FLID"/>
    <property type="match status" value="1"/>
</dbReference>
<proteinExistence type="inferred from homology"/>
<comment type="caution">
    <text evidence="10">The sequence shown here is derived from an EMBL/GenBank/DDBJ whole genome shotgun (WGS) entry which is preliminary data.</text>
</comment>
<dbReference type="PANTHER" id="PTHR30288:SF0">
    <property type="entry name" value="FLAGELLAR HOOK-ASSOCIATED PROTEIN 2"/>
    <property type="match status" value="1"/>
</dbReference>
<dbReference type="Pfam" id="PF07196">
    <property type="entry name" value="Flagellin_IN"/>
    <property type="match status" value="1"/>
</dbReference>
<evidence type="ECO:0000256" key="3">
    <source>
        <dbReference type="ARBA" id="ARBA00016246"/>
    </source>
</evidence>
<sequence length="489" mass="52390">MAGFAIPGLGSGGTIDFSSMLDQIKMAEQQKLVPYDKRKTVYTGQVSAWGKISSSLSALSDNISKMGEDGFHGVNVSTNKAFKATAKAGAQPDSYEIYVEQLARAHKIGTGSQSDKTNNLGDRSVDTRTLKITVGDGEPMEIELAKDQTSLEQIAKKINQEKGNVTASVRPTEEGGFTLVMTSKKTGEEGQIAVEVSGDDALAGVLDFDPNVQPRAGSNAMSTVTEAQNAIMVIDGTRLERSSNTINDAVEGVTLELQQVSEKDKDGEYAYENLSITSDTSKFKGAIEEFVKLYNAFISASDSASAWKAPADDAEGEANPGNGPLMGNGTLRRLTNDIRSITGSDNSQLSQVFSSLAKLGIEVKVEDAGTGKLTIDSSKLDDAVKNNPDEIEALFLGKGESEGVADRLQEMIKTYIGDKDSIPKTTGIIGQTTKGLEEQTKQVSARMSQVQKMIDATVERNRKDFERLDLAMNKMNNMSSQLSSMLAGL</sequence>
<evidence type="ECO:0000313" key="11">
    <source>
        <dbReference type="Proteomes" id="UP000013111"/>
    </source>
</evidence>
<dbReference type="Pfam" id="PF02465">
    <property type="entry name" value="FliD_N"/>
    <property type="match status" value="1"/>
</dbReference>
<gene>
    <name evidence="10" type="primary">flid3</name>
    <name evidence="10" type="ORF">BN437_2775</name>
</gene>
<comment type="function">
    <text evidence="7">Required for morphogenesis and for the elongation of the flagellar filament by facilitating polymerization of the flagellin monomers at the tip of growing filament. Forms a capping structure, which prevents flagellin subunits (transported through the central channel of the flagellum) from leaking out without polymerization at the distal end.</text>
</comment>
<dbReference type="GO" id="GO:0071973">
    <property type="term" value="P:bacterial-type flagellum-dependent cell motility"/>
    <property type="evidence" value="ECO:0007669"/>
    <property type="project" value="TreeGrafter"/>
</dbReference>
<dbReference type="InterPro" id="IPR040026">
    <property type="entry name" value="FliD"/>
</dbReference>
<dbReference type="EMBL" id="CAPB01000033">
    <property type="protein sequence ID" value="CCO94685.1"/>
    <property type="molecule type" value="Genomic_DNA"/>
</dbReference>
<evidence type="ECO:0000313" key="10">
    <source>
        <dbReference type="EMBL" id="CCO94685.1"/>
    </source>
</evidence>
<accession>A0A831A3S0</accession>
<comment type="function">
    <text evidence="6">Required for the morphogenesis and for the elongation of the flagellar filament by facilitating polymerization of the flagellin monomers at the tip of growing filament. Forms a capping structure, which prevents flagellin subunits (transported through the central channel of the flagellum) from leaking out without polymerization at the distal end.</text>
</comment>
<comment type="subunit">
    <text evidence="2 7">Homopentamer.</text>
</comment>
<dbReference type="GO" id="GO:0009421">
    <property type="term" value="C:bacterial-type flagellum filament cap"/>
    <property type="evidence" value="ECO:0007669"/>
    <property type="project" value="InterPro"/>
</dbReference>